<evidence type="ECO:0000313" key="3">
    <source>
        <dbReference type="RGD" id="150341382"/>
    </source>
</evidence>
<dbReference type="PANTHER" id="PTHR38580:SF1">
    <property type="entry name" value="COILED-COIL DOMAIN-CONTAINING PROTEIN 192"/>
    <property type="match status" value="1"/>
</dbReference>
<dbReference type="Ensembl" id="ENSRNOT00000119054.2">
    <property type="protein sequence ID" value="ENSRNOP00000088719.1"/>
    <property type="gene ID" value="ENSRNOG00000065037.2"/>
</dbReference>
<reference evidence="1" key="3">
    <citation type="submission" date="2025-09" db="UniProtKB">
        <authorList>
            <consortium name="Ensembl"/>
        </authorList>
    </citation>
    <scope>IDENTIFICATION</scope>
    <source>
        <strain evidence="1">Brown Norway</strain>
    </source>
</reference>
<dbReference type="Proteomes" id="UP000002494">
    <property type="component" value="Chromosome 18"/>
</dbReference>
<dbReference type="RGD" id="150341382">
    <property type="gene designation" value="ENSRNOG00000065037"/>
</dbReference>
<name>A0A8I6A8E2_RAT</name>
<proteinExistence type="predicted"/>
<protein>
    <submittedName>
        <fullName evidence="1">Uncharacterized protein</fullName>
    </submittedName>
</protein>
<dbReference type="OMA" id="EMGECYS"/>
<accession>A0A8I6A8E2</accession>
<dbReference type="PANTHER" id="PTHR38580">
    <property type="entry name" value="COILED-COIL DOMAIN-CONTAINING PROTEIN 192"/>
    <property type="match status" value="1"/>
</dbReference>
<dbReference type="AGR" id="RGD:150341382"/>
<evidence type="ECO:0000313" key="1">
    <source>
        <dbReference type="Ensembl" id="ENSRNOP00000088719.1"/>
    </source>
</evidence>
<dbReference type="OrthoDB" id="6111632at2759"/>
<dbReference type="InterPro" id="IPR038817">
    <property type="entry name" value="CCDC192"/>
</dbReference>
<sequence length="297" mass="33444">MDRGSQWACLEMGGCHSKKVVIPDIENPARCRSVLGSYQSDTQPQNRPSGNSPDSGQTILTLEQLEHLEICLKEAEEKAKALLEQLAASEATKSQLMEKVSLLEGRLEDVSRKNVGGELYENMVLEKDKCIEKLQAEVKASQEKLNAHKLKHKKTVKKLQTDLAIAKQEAAITVLELNEKIMTLCEGRPFPRATNSVEVLYGGLPPVEESDRKITLIMELSTQLSLQTEKITQLEDVLAEKEKKIEELEAERSSQFPQDEDRLTEDLQESPRVYDEDRKALVASDEEHDDFPCDNKV</sequence>
<evidence type="ECO:0000313" key="2">
    <source>
        <dbReference type="Proteomes" id="UP000002494"/>
    </source>
</evidence>
<organism evidence="1 2">
    <name type="scientific">Rattus norvegicus</name>
    <name type="common">Rat</name>
    <dbReference type="NCBI Taxonomy" id="10116"/>
    <lineage>
        <taxon>Eukaryota</taxon>
        <taxon>Metazoa</taxon>
        <taxon>Chordata</taxon>
        <taxon>Craniata</taxon>
        <taxon>Vertebrata</taxon>
        <taxon>Euteleostomi</taxon>
        <taxon>Mammalia</taxon>
        <taxon>Eutheria</taxon>
        <taxon>Euarchontoglires</taxon>
        <taxon>Glires</taxon>
        <taxon>Rodentia</taxon>
        <taxon>Myomorpha</taxon>
        <taxon>Muroidea</taxon>
        <taxon>Muridae</taxon>
        <taxon>Murinae</taxon>
        <taxon>Rattus</taxon>
    </lineage>
</organism>
<reference evidence="1" key="1">
    <citation type="submission" date="2024-01" db="EMBL/GenBank/DDBJ databases">
        <title>GRCr8: a new rat reference genome assembly contstructed from accurate long reads and long range scaffolding.</title>
        <authorList>
            <person name="Doris P.A."/>
            <person name="Kalbfleisch T."/>
            <person name="Li K."/>
            <person name="Howe K."/>
            <person name="Wood J."/>
        </authorList>
    </citation>
    <scope>NUCLEOTIDE SEQUENCE [LARGE SCALE GENOMIC DNA]</scope>
    <source>
        <strain evidence="1">Brown Norway</strain>
    </source>
</reference>
<dbReference type="GeneTree" id="ENSGT00520000057704"/>
<reference evidence="1" key="2">
    <citation type="submission" date="2025-08" db="UniProtKB">
        <authorList>
            <consortium name="Ensembl"/>
        </authorList>
    </citation>
    <scope>IDENTIFICATION</scope>
    <source>
        <strain evidence="1">Brown Norway</strain>
    </source>
</reference>
<keyword evidence="2" id="KW-1185">Reference proteome</keyword>
<gene>
    <name evidence="3" type="primary">ENSRNOG00000065037</name>
</gene>
<dbReference type="AlphaFoldDB" id="A0A8I6A8E2"/>